<name>A0A8S0WPK5_CYCAE</name>
<evidence type="ECO:0000313" key="1">
    <source>
        <dbReference type="EMBL" id="CAA7262242.1"/>
    </source>
</evidence>
<dbReference type="InterPro" id="IPR041078">
    <property type="entry name" value="Plavaka"/>
</dbReference>
<dbReference type="EMBL" id="CACVBS010000035">
    <property type="protein sequence ID" value="CAA7262242.1"/>
    <property type="molecule type" value="Genomic_DNA"/>
</dbReference>
<keyword evidence="2" id="KW-1185">Reference proteome</keyword>
<proteinExistence type="predicted"/>
<dbReference type="AlphaFoldDB" id="A0A8S0WPK5"/>
<reference evidence="1 2" key="1">
    <citation type="submission" date="2020-01" db="EMBL/GenBank/DDBJ databases">
        <authorList>
            <person name="Gupta K D."/>
        </authorList>
    </citation>
    <scope>NUCLEOTIDE SEQUENCE [LARGE SCALE GENOMIC DNA]</scope>
</reference>
<gene>
    <name evidence="1" type="ORF">AAE3_LOCUS4134</name>
</gene>
<dbReference type="Proteomes" id="UP000467700">
    <property type="component" value="Unassembled WGS sequence"/>
</dbReference>
<accession>A0A8S0WPK5</accession>
<comment type="caution">
    <text evidence="1">The sequence shown here is derived from an EMBL/GenBank/DDBJ whole genome shotgun (WGS) entry which is preliminary data.</text>
</comment>
<dbReference type="Pfam" id="PF18759">
    <property type="entry name" value="Plavaka"/>
    <property type="match status" value="1"/>
</dbReference>
<sequence length="129" mass="14776">MTECEAEERETTEHVFSKVYNSDAFIQEHEKVQSVPVPLDDPECKREKVVAALMFWSDSTHFADFGTAKLWPIYMFFGNLSKYVRAQPTSGACQHIAYIPSLSNSLQQKIAEFHAKWGTQKNNIKTHCC</sequence>
<protein>
    <submittedName>
        <fullName evidence="1">Uncharacterized protein</fullName>
    </submittedName>
</protein>
<evidence type="ECO:0000313" key="2">
    <source>
        <dbReference type="Proteomes" id="UP000467700"/>
    </source>
</evidence>
<dbReference type="OrthoDB" id="3208495at2759"/>
<organism evidence="1 2">
    <name type="scientific">Cyclocybe aegerita</name>
    <name type="common">Black poplar mushroom</name>
    <name type="synonym">Agrocybe aegerita</name>
    <dbReference type="NCBI Taxonomy" id="1973307"/>
    <lineage>
        <taxon>Eukaryota</taxon>
        <taxon>Fungi</taxon>
        <taxon>Dikarya</taxon>
        <taxon>Basidiomycota</taxon>
        <taxon>Agaricomycotina</taxon>
        <taxon>Agaricomycetes</taxon>
        <taxon>Agaricomycetidae</taxon>
        <taxon>Agaricales</taxon>
        <taxon>Agaricineae</taxon>
        <taxon>Bolbitiaceae</taxon>
        <taxon>Cyclocybe</taxon>
    </lineage>
</organism>